<feature type="chain" id="PRO_5045893333" evidence="3">
    <location>
        <begin position="21"/>
        <end position="557"/>
    </location>
</feature>
<protein>
    <submittedName>
        <fullName evidence="6">DUF5597 domain-containing protein</fullName>
    </submittedName>
</protein>
<feature type="domain" description="Glycoside hydrolase family 42 N-terminal" evidence="4">
    <location>
        <begin position="81"/>
        <end position="223"/>
    </location>
</feature>
<reference evidence="6 7" key="1">
    <citation type="submission" date="2020-05" db="EMBL/GenBank/DDBJ databases">
        <title>Aquincola sp. isolate from soil.</title>
        <authorList>
            <person name="Han J."/>
            <person name="Kim D.-U."/>
        </authorList>
    </citation>
    <scope>NUCLEOTIDE SEQUENCE [LARGE SCALE GENOMIC DNA]</scope>
    <source>
        <strain evidence="6 7">S2</strain>
    </source>
</reference>
<evidence type="ECO:0000256" key="3">
    <source>
        <dbReference type="SAM" id="SignalP"/>
    </source>
</evidence>
<evidence type="ECO:0000256" key="2">
    <source>
        <dbReference type="ARBA" id="ARBA00023295"/>
    </source>
</evidence>
<evidence type="ECO:0000256" key="1">
    <source>
        <dbReference type="ARBA" id="ARBA00022801"/>
    </source>
</evidence>
<accession>A0ABX2ET90</accession>
<dbReference type="InterPro" id="IPR040719">
    <property type="entry name" value="DUF5597"/>
</dbReference>
<dbReference type="Pfam" id="PF02449">
    <property type="entry name" value="Glyco_hydro_42"/>
    <property type="match status" value="1"/>
</dbReference>
<evidence type="ECO:0000259" key="5">
    <source>
        <dbReference type="Pfam" id="PF18120"/>
    </source>
</evidence>
<sequence>MGAFFHAVIGLAVATATTLAGPPAGATPAGGSAGVAPHLVQRDGRHALMVDGAPFLILGAQVHNSSNYPQALDKVWPAVKDIQANTLEVPISWEQVEPVEGRFDFSFVDTLVREARQNKVRLVLLWFGTWKNTSPQYTPAWVKLDNRRFPRMVDQQGKNSYCLSPFGEHTLAADKKAFVAFMSHLKKIDEQQRTVIMVQVQNEVGTFGLVRDFGPKAQAAFEREVPAAVLARKKPPVPGAASGAWRVVYGDYADEYFHAWAIASYIEQIARAGRAVYDLPMVVNNALRDPLEPIAPWKSNFASGGPTYDVIDIYKAAAPSIDIVGPDIYHPESAKVSAHLGQFQRPDNALFVPELGNAAPYARYVYQILGRGAIGVAPFGIDYFDYANFPLGAKSSDKAMVEPFARIYAAFAPMQRQWARWAFEGRTYGVAKGDDLRDQTVAMKGWKAQVSFDQWMFGEREWPGNAKEQPPHAKQPNGGVAIAQIADDEFVLVGQFARVRLDDAEGSGRAQLVSAEQGRFDERGRWVMERRWNGDQVDWGLNFTGNPVVLKVKMGRY</sequence>
<dbReference type="EMBL" id="JABRWJ010000013">
    <property type="protein sequence ID" value="NRF71696.1"/>
    <property type="molecule type" value="Genomic_DNA"/>
</dbReference>
<evidence type="ECO:0000313" key="6">
    <source>
        <dbReference type="EMBL" id="NRF71696.1"/>
    </source>
</evidence>
<name>A0ABX2ET90_9BURK</name>
<dbReference type="RefSeq" id="WP_173133414.1">
    <property type="nucleotide sequence ID" value="NZ_JABRWJ010000013.1"/>
</dbReference>
<feature type="signal peptide" evidence="3">
    <location>
        <begin position="1"/>
        <end position="20"/>
    </location>
</feature>
<keyword evidence="2" id="KW-0326">Glycosidase</keyword>
<dbReference type="Proteomes" id="UP000737171">
    <property type="component" value="Unassembled WGS sequence"/>
</dbReference>
<dbReference type="SUPFAM" id="SSF51445">
    <property type="entry name" value="(Trans)glycosidases"/>
    <property type="match status" value="1"/>
</dbReference>
<dbReference type="Gene3D" id="3.20.20.80">
    <property type="entry name" value="Glycosidases"/>
    <property type="match status" value="1"/>
</dbReference>
<keyword evidence="3" id="KW-0732">Signal</keyword>
<keyword evidence="1" id="KW-0378">Hydrolase</keyword>
<feature type="domain" description="DUF5597" evidence="5">
    <location>
        <begin position="404"/>
        <end position="543"/>
    </location>
</feature>
<organism evidence="6 7">
    <name type="scientific">Pseudaquabacterium terrae</name>
    <dbReference type="NCBI Taxonomy" id="2732868"/>
    <lineage>
        <taxon>Bacteria</taxon>
        <taxon>Pseudomonadati</taxon>
        <taxon>Pseudomonadota</taxon>
        <taxon>Betaproteobacteria</taxon>
        <taxon>Burkholderiales</taxon>
        <taxon>Sphaerotilaceae</taxon>
        <taxon>Pseudaquabacterium</taxon>
    </lineage>
</organism>
<evidence type="ECO:0000313" key="7">
    <source>
        <dbReference type="Proteomes" id="UP000737171"/>
    </source>
</evidence>
<evidence type="ECO:0000259" key="4">
    <source>
        <dbReference type="Pfam" id="PF02449"/>
    </source>
</evidence>
<dbReference type="Gene3D" id="2.60.220.20">
    <property type="entry name" value="putative beta-Galactosidase from caulobacter crescentus"/>
    <property type="match status" value="1"/>
</dbReference>
<keyword evidence="7" id="KW-1185">Reference proteome</keyword>
<dbReference type="Pfam" id="PF18120">
    <property type="entry name" value="DUF5597"/>
    <property type="match status" value="1"/>
</dbReference>
<comment type="caution">
    <text evidence="6">The sequence shown here is derived from an EMBL/GenBank/DDBJ whole genome shotgun (WGS) entry which is preliminary data.</text>
</comment>
<dbReference type="InterPro" id="IPR013529">
    <property type="entry name" value="Glyco_hydro_42_N"/>
</dbReference>
<gene>
    <name evidence="6" type="ORF">HLB44_32380</name>
</gene>
<dbReference type="InterPro" id="IPR017853">
    <property type="entry name" value="GH"/>
</dbReference>
<proteinExistence type="predicted"/>